<dbReference type="EMBL" id="JBHTBZ010000020">
    <property type="protein sequence ID" value="MFC7460750.1"/>
    <property type="molecule type" value="Genomic_DNA"/>
</dbReference>
<name>A0ABW2SB98_9BURK</name>
<evidence type="ECO:0000313" key="2">
    <source>
        <dbReference type="Proteomes" id="UP001596457"/>
    </source>
</evidence>
<comment type="caution">
    <text evidence="1">The sequence shown here is derived from an EMBL/GenBank/DDBJ whole genome shotgun (WGS) entry which is preliminary data.</text>
</comment>
<dbReference type="RefSeq" id="WP_382200297.1">
    <property type="nucleotide sequence ID" value="NZ_JBHTBZ010000020.1"/>
</dbReference>
<evidence type="ECO:0000313" key="1">
    <source>
        <dbReference type="EMBL" id="MFC7460750.1"/>
    </source>
</evidence>
<sequence>MRDLSFRGPPQLAVAENATTPTGVLGAVIWSTTAGKKLEWDGSKWAVPLGTAVPQITVSATPPADPVVNQLWLDIS</sequence>
<dbReference type="Proteomes" id="UP001596457">
    <property type="component" value="Unassembled WGS sequence"/>
</dbReference>
<reference evidence="2" key="1">
    <citation type="journal article" date="2019" name="Int. J. Syst. Evol. Microbiol.">
        <title>The Global Catalogue of Microorganisms (GCM) 10K type strain sequencing project: providing services to taxonomists for standard genome sequencing and annotation.</title>
        <authorList>
            <consortium name="The Broad Institute Genomics Platform"/>
            <consortium name="The Broad Institute Genome Sequencing Center for Infectious Disease"/>
            <person name="Wu L."/>
            <person name="Ma J."/>
        </authorList>
    </citation>
    <scope>NUCLEOTIDE SEQUENCE [LARGE SCALE GENOMIC DNA]</scope>
    <source>
        <strain evidence="2">CCUG 53903</strain>
    </source>
</reference>
<protein>
    <submittedName>
        <fullName evidence="1">Uncharacterized protein</fullName>
    </submittedName>
</protein>
<gene>
    <name evidence="1" type="ORF">ACFQU0_09950</name>
</gene>
<keyword evidence="2" id="KW-1185">Reference proteome</keyword>
<organism evidence="1 2">
    <name type="scientific">Hydrogenophaga defluvii</name>
    <dbReference type="NCBI Taxonomy" id="249410"/>
    <lineage>
        <taxon>Bacteria</taxon>
        <taxon>Pseudomonadati</taxon>
        <taxon>Pseudomonadota</taxon>
        <taxon>Betaproteobacteria</taxon>
        <taxon>Burkholderiales</taxon>
        <taxon>Comamonadaceae</taxon>
        <taxon>Hydrogenophaga</taxon>
    </lineage>
</organism>
<accession>A0ABW2SB98</accession>
<proteinExistence type="predicted"/>